<dbReference type="InterPro" id="IPR002934">
    <property type="entry name" value="Polymerase_NTP_transf_dom"/>
</dbReference>
<dbReference type="PANTHER" id="PTHR43449">
    <property type="entry name" value="NUCLEOTIDYLTRANSFERASE"/>
    <property type="match status" value="1"/>
</dbReference>
<dbReference type="Pfam" id="PF01909">
    <property type="entry name" value="NTP_transf_2"/>
    <property type="match status" value="1"/>
</dbReference>
<reference evidence="2 3" key="1">
    <citation type="submission" date="2020-02" db="EMBL/GenBank/DDBJ databases">
        <authorList>
            <person name="Hogendoorn C."/>
        </authorList>
    </citation>
    <scope>NUCLEOTIDE SEQUENCE [LARGE SCALE GENOMIC DNA]</scope>
    <source>
        <strain evidence="2">R501</strain>
    </source>
</reference>
<evidence type="ECO:0000313" key="3">
    <source>
        <dbReference type="Proteomes" id="UP000503399"/>
    </source>
</evidence>
<dbReference type="KEGG" id="hfv:R50_0182"/>
<dbReference type="PANTHER" id="PTHR43449:SF3">
    <property type="entry name" value="POLYMERASE NUCLEOTIDYL TRANSFERASE DOMAIN-CONTAINING PROTEIN"/>
    <property type="match status" value="1"/>
</dbReference>
<gene>
    <name evidence="2" type="ORF">R50_0182</name>
</gene>
<keyword evidence="3" id="KW-1185">Reference proteome</keyword>
<organism evidence="2 3">
    <name type="scientific">Candidatus Hydrogenisulfobacillus filiaventi</name>
    <dbReference type="NCBI Taxonomy" id="2707344"/>
    <lineage>
        <taxon>Bacteria</taxon>
        <taxon>Bacillati</taxon>
        <taxon>Bacillota</taxon>
        <taxon>Clostridia</taxon>
        <taxon>Eubacteriales</taxon>
        <taxon>Clostridiales Family XVII. Incertae Sedis</taxon>
        <taxon>Candidatus Hydrogenisulfobacillus</taxon>
    </lineage>
</organism>
<name>A0A6F8ZCT9_9FIRM</name>
<dbReference type="SUPFAM" id="SSF81301">
    <property type="entry name" value="Nucleotidyltransferase"/>
    <property type="match status" value="1"/>
</dbReference>
<dbReference type="GO" id="GO:0016779">
    <property type="term" value="F:nucleotidyltransferase activity"/>
    <property type="evidence" value="ECO:0007669"/>
    <property type="project" value="InterPro"/>
</dbReference>
<dbReference type="AlphaFoldDB" id="A0A6F8ZCT9"/>
<protein>
    <recommendedName>
        <fullName evidence="1">Polymerase nucleotidyl transferase domain-containing protein</fullName>
    </recommendedName>
</protein>
<dbReference type="Gene3D" id="3.30.460.10">
    <property type="entry name" value="Beta Polymerase, domain 2"/>
    <property type="match status" value="1"/>
</dbReference>
<dbReference type="InterPro" id="IPR043519">
    <property type="entry name" value="NT_sf"/>
</dbReference>
<dbReference type="CDD" id="cd05403">
    <property type="entry name" value="NT_KNTase_like"/>
    <property type="match status" value="1"/>
</dbReference>
<accession>A0A6F8ZCT9</accession>
<dbReference type="Proteomes" id="UP000503399">
    <property type="component" value="Chromosome"/>
</dbReference>
<evidence type="ECO:0000313" key="2">
    <source>
        <dbReference type="EMBL" id="CAB1127688.1"/>
    </source>
</evidence>
<evidence type="ECO:0000259" key="1">
    <source>
        <dbReference type="Pfam" id="PF01909"/>
    </source>
</evidence>
<feature type="domain" description="Polymerase nucleotidyl transferase" evidence="1">
    <location>
        <begin position="36"/>
        <end position="75"/>
    </location>
</feature>
<dbReference type="EMBL" id="LR778114">
    <property type="protein sequence ID" value="CAB1127688.1"/>
    <property type="molecule type" value="Genomic_DNA"/>
</dbReference>
<sequence>MRPNGDRLGPKWAQQLTPFSDAFQRWYQALQDAAHPRAVVLIGSRAKGTFLETSDVDVWVILNDPDRDWLRRQQRYAALVPAPDLPLEALYYTPAETEQLLARHQFGVLDALAFGQPLYDDGIWASLRERFQALQRQGLHRTPRAWVW</sequence>
<proteinExistence type="predicted"/>